<dbReference type="InterPro" id="IPR002611">
    <property type="entry name" value="IstB_ATP-bd"/>
</dbReference>
<gene>
    <name evidence="2" type="ORF">JZO67_000283</name>
</gene>
<reference evidence="2 3" key="1">
    <citation type="submission" date="2021-03" db="EMBL/GenBank/DDBJ databases">
        <authorList>
            <person name="Gilmore M.S."/>
            <person name="Schwartzman J."/>
            <person name="Van Tyne D."/>
            <person name="Martin M."/>
            <person name="Earl A.M."/>
            <person name="Manson A.L."/>
            <person name="Straub T."/>
            <person name="Salamzade R."/>
            <person name="Saavedra J."/>
            <person name="Lebreton F."/>
            <person name="Prichula J."/>
            <person name="Schaufler K."/>
            <person name="Gaca A."/>
            <person name="Sgardioli B."/>
            <person name="Wagenaar J."/>
            <person name="Strong T."/>
        </authorList>
    </citation>
    <scope>NUCLEOTIDE SEQUENCE [LARGE SCALE GENOMIC DNA]</scope>
    <source>
        <strain evidence="2 3">665A</strain>
    </source>
</reference>
<protein>
    <recommendedName>
        <fullName evidence="1">IstB-like ATP-binding domain-containing protein</fullName>
    </recommendedName>
</protein>
<name>A0ABV0EKN3_9ENTE</name>
<dbReference type="Pfam" id="PF01695">
    <property type="entry name" value="IstB_IS21"/>
    <property type="match status" value="1"/>
</dbReference>
<feature type="domain" description="IstB-like ATP-binding" evidence="1">
    <location>
        <begin position="9"/>
        <end position="113"/>
    </location>
</feature>
<evidence type="ECO:0000259" key="1">
    <source>
        <dbReference type="Pfam" id="PF01695"/>
    </source>
</evidence>
<proteinExistence type="predicted"/>
<dbReference type="EMBL" id="JAFREL020000001">
    <property type="protein sequence ID" value="MEO1768372.1"/>
    <property type="molecule type" value="Genomic_DNA"/>
</dbReference>
<keyword evidence="3" id="KW-1185">Reference proteome</keyword>
<evidence type="ECO:0000313" key="2">
    <source>
        <dbReference type="EMBL" id="MEO1768372.1"/>
    </source>
</evidence>
<organism evidence="2 3">
    <name type="scientific">Candidatus Enterococcus ferrettii</name>
    <dbReference type="NCBI Taxonomy" id="2815324"/>
    <lineage>
        <taxon>Bacteria</taxon>
        <taxon>Bacillati</taxon>
        <taxon>Bacillota</taxon>
        <taxon>Bacilli</taxon>
        <taxon>Lactobacillales</taxon>
        <taxon>Enterococcaceae</taxon>
        <taxon>Enterococcus</taxon>
    </lineage>
</organism>
<evidence type="ECO:0000313" key="3">
    <source>
        <dbReference type="Proteomes" id="UP000664357"/>
    </source>
</evidence>
<dbReference type="Proteomes" id="UP000664357">
    <property type="component" value="Unassembled WGS sequence"/>
</dbReference>
<sequence length="114" mass="13242">MNDQTLKKMREMKLTGMAEAYQAQESNNAFCSLDFEERLQLLIDQEYDRRKSNTLERLIKSAGFHDSRACIEDIEYFEDRKLDKQKILELADCGFIRKGYCMILKGPTGAGKSF</sequence>
<reference evidence="2 3" key="2">
    <citation type="submission" date="2024-02" db="EMBL/GenBank/DDBJ databases">
        <title>The Genome Sequence of Enterococcus sp. DIV0159.</title>
        <authorList>
            <person name="Earl A."/>
            <person name="Manson A."/>
            <person name="Gilmore M."/>
            <person name="Sanders J."/>
            <person name="Shea T."/>
            <person name="Howe W."/>
            <person name="Livny J."/>
            <person name="Cuomo C."/>
            <person name="Neafsey D."/>
            <person name="Birren B."/>
        </authorList>
    </citation>
    <scope>NUCLEOTIDE SEQUENCE [LARGE SCALE GENOMIC DNA]</scope>
    <source>
        <strain evidence="2 3">665A</strain>
    </source>
</reference>
<comment type="caution">
    <text evidence="2">The sequence shown here is derived from an EMBL/GenBank/DDBJ whole genome shotgun (WGS) entry which is preliminary data.</text>
</comment>
<accession>A0ABV0EKN3</accession>